<dbReference type="Pfam" id="PF10101">
    <property type="entry name" value="DUF2339"/>
    <property type="match status" value="1"/>
</dbReference>
<name>A0A085ZYZ5_FLAHY</name>
<feature type="transmembrane region" description="Helical" evidence="2">
    <location>
        <begin position="574"/>
        <end position="594"/>
    </location>
</feature>
<feature type="coiled-coil region" evidence="1">
    <location>
        <begin position="17"/>
        <end position="44"/>
    </location>
</feature>
<feature type="transmembrane region" description="Helical" evidence="2">
    <location>
        <begin position="676"/>
        <end position="699"/>
    </location>
</feature>
<keyword evidence="6" id="KW-1185">Reference proteome</keyword>
<evidence type="ECO:0000256" key="2">
    <source>
        <dbReference type="SAM" id="Phobius"/>
    </source>
</evidence>
<feature type="transmembrane region" description="Helical" evidence="2">
    <location>
        <begin position="542"/>
        <end position="562"/>
    </location>
</feature>
<feature type="transmembrane region" description="Helical" evidence="2">
    <location>
        <begin position="6"/>
        <end position="24"/>
    </location>
</feature>
<accession>A0A085ZYZ5</accession>
<dbReference type="InterPro" id="IPR019286">
    <property type="entry name" value="DUF2339_TM"/>
</dbReference>
<comment type="caution">
    <text evidence="3">The sequence shown here is derived from an EMBL/GenBank/DDBJ whole genome shotgun (WGS) entry which is preliminary data.</text>
</comment>
<feature type="transmembrane region" description="Helical" evidence="2">
    <location>
        <begin position="770"/>
        <end position="787"/>
    </location>
</feature>
<feature type="transmembrane region" description="Helical" evidence="2">
    <location>
        <begin position="331"/>
        <end position="351"/>
    </location>
</feature>
<evidence type="ECO:0000256" key="1">
    <source>
        <dbReference type="SAM" id="Coils"/>
    </source>
</evidence>
<feature type="transmembrane region" description="Helical" evidence="2">
    <location>
        <begin position="493"/>
        <end position="521"/>
    </location>
</feature>
<feature type="transmembrane region" description="Helical" evidence="2">
    <location>
        <begin position="466"/>
        <end position="487"/>
    </location>
</feature>
<gene>
    <name evidence="4" type="ORF">B0A62_09195</name>
    <name evidence="3" type="ORF">IW20_23005</name>
</gene>
<evidence type="ECO:0000313" key="3">
    <source>
        <dbReference type="EMBL" id="KFF09659.1"/>
    </source>
</evidence>
<feature type="transmembrane region" description="Helical" evidence="2">
    <location>
        <begin position="799"/>
        <end position="816"/>
    </location>
</feature>
<feature type="transmembrane region" description="Helical" evidence="2">
    <location>
        <begin position="640"/>
        <end position="660"/>
    </location>
</feature>
<keyword evidence="2" id="KW-0812">Transmembrane</keyword>
<keyword evidence="1" id="KW-0175">Coiled coil</keyword>
<dbReference type="PANTHER" id="PTHR38434:SF1">
    <property type="entry name" value="BLL2549 PROTEIN"/>
    <property type="match status" value="1"/>
</dbReference>
<feature type="transmembrane region" description="Helical" evidence="2">
    <location>
        <begin position="363"/>
        <end position="386"/>
    </location>
</feature>
<dbReference type="Proteomes" id="UP000028712">
    <property type="component" value="Unassembled WGS sequence"/>
</dbReference>
<feature type="transmembrane region" description="Helical" evidence="2">
    <location>
        <begin position="254"/>
        <end position="272"/>
    </location>
</feature>
<reference evidence="3 5" key="1">
    <citation type="submission" date="2014-07" db="EMBL/GenBank/DDBJ databases">
        <title>Genome of Flavobacterium hydatis DSM 2063.</title>
        <authorList>
            <person name="Pipes S.E."/>
            <person name="Stropko S.J."/>
            <person name="Newman J.D."/>
        </authorList>
    </citation>
    <scope>NUCLEOTIDE SEQUENCE [LARGE SCALE GENOMIC DNA]</scope>
    <source>
        <strain evidence="3 5">DSM 2063</strain>
    </source>
</reference>
<feature type="transmembrane region" description="Helical" evidence="2">
    <location>
        <begin position="228"/>
        <end position="247"/>
    </location>
</feature>
<feature type="transmembrane region" description="Helical" evidence="2">
    <location>
        <begin position="303"/>
        <end position="319"/>
    </location>
</feature>
<feature type="transmembrane region" description="Helical" evidence="2">
    <location>
        <begin position="443"/>
        <end position="459"/>
    </location>
</feature>
<feature type="transmembrane region" description="Helical" evidence="2">
    <location>
        <begin position="601"/>
        <end position="620"/>
    </location>
</feature>
<feature type="transmembrane region" description="Helical" evidence="2">
    <location>
        <begin position="745"/>
        <end position="763"/>
    </location>
</feature>
<keyword evidence="2" id="KW-1133">Transmembrane helix</keyword>
<evidence type="ECO:0000313" key="4">
    <source>
        <dbReference type="EMBL" id="OXA95072.1"/>
    </source>
</evidence>
<feature type="transmembrane region" description="Helical" evidence="2">
    <location>
        <begin position="146"/>
        <end position="163"/>
    </location>
</feature>
<dbReference type="Proteomes" id="UP000198424">
    <property type="component" value="Unassembled WGS sequence"/>
</dbReference>
<dbReference type="EMBL" id="MUGY01000008">
    <property type="protein sequence ID" value="OXA95072.1"/>
    <property type="molecule type" value="Genomic_DNA"/>
</dbReference>
<dbReference type="EMBL" id="JPRM01000048">
    <property type="protein sequence ID" value="KFF09659.1"/>
    <property type="molecule type" value="Genomic_DNA"/>
</dbReference>
<proteinExistence type="predicted"/>
<organism evidence="3 5">
    <name type="scientific">Flavobacterium hydatis</name>
    <name type="common">Cytophaga aquatilis</name>
    <dbReference type="NCBI Taxonomy" id="991"/>
    <lineage>
        <taxon>Bacteria</taxon>
        <taxon>Pseudomonadati</taxon>
        <taxon>Bacteroidota</taxon>
        <taxon>Flavobacteriia</taxon>
        <taxon>Flavobacteriales</taxon>
        <taxon>Flavobacteriaceae</taxon>
        <taxon>Flavobacterium</taxon>
    </lineage>
</organism>
<dbReference type="PANTHER" id="PTHR38434">
    <property type="entry name" value="BLL2549 PROTEIN"/>
    <property type="match status" value="1"/>
</dbReference>
<evidence type="ECO:0000313" key="6">
    <source>
        <dbReference type="Proteomes" id="UP000198424"/>
    </source>
</evidence>
<dbReference type="eggNOG" id="COG5373">
    <property type="taxonomic scope" value="Bacteria"/>
</dbReference>
<evidence type="ECO:0000313" key="5">
    <source>
        <dbReference type="Proteomes" id="UP000028712"/>
    </source>
</evidence>
<feature type="transmembrane region" description="Helical" evidence="2">
    <location>
        <begin position="175"/>
        <end position="192"/>
    </location>
</feature>
<keyword evidence="2" id="KW-0472">Membrane</keyword>
<protein>
    <submittedName>
        <fullName evidence="3">Membrane protein</fullName>
    </submittedName>
</protein>
<dbReference type="STRING" id="991.IW20_23005"/>
<feature type="transmembrane region" description="Helical" evidence="2">
    <location>
        <begin position="392"/>
        <end position="410"/>
    </location>
</feature>
<dbReference type="AlphaFoldDB" id="A0A085ZYZ5"/>
<feature type="transmembrane region" description="Helical" evidence="2">
    <location>
        <begin position="278"/>
        <end position="296"/>
    </location>
</feature>
<dbReference type="OrthoDB" id="666059at2"/>
<reference evidence="4 6" key="2">
    <citation type="submission" date="2016-11" db="EMBL/GenBank/DDBJ databases">
        <title>Whole genomes of Flavobacteriaceae.</title>
        <authorList>
            <person name="Stine C."/>
            <person name="Li C."/>
            <person name="Tadesse D."/>
        </authorList>
    </citation>
    <scope>NUCLEOTIDE SEQUENCE [LARGE SCALE GENOMIC DNA]</scope>
    <source>
        <strain evidence="4 6">ATCC 29551</strain>
    </source>
</reference>
<sequence length="836" mass="94197">METFLFLLIFVFLVYILNTLNKRFDQIENDISSLNKKLDQQKTTEKPIESISVAPIPIAKKEEPTITPEEIKPITLETVKEEITEEKIPEKELEKIALSYNTENTPKPAEPKEAPKPYVPLPPEKSFWEKFKEQNPDLEKFIGENLINKIGILILVLGISYFVKYAIDKDWINEPARVGIGILAGALVMGVAHKLRKNYAAFSSVIVAGAIAIFYFTIGIAFHSYHLFSQSVAFGIMVVITAFSALISLSYNRIELAVLSLIGGFAVPFMVSTGEGNYVVLFTYIIILNIGILALAYHKKWNLVNILAYVFTIILYGGWLANDLTSEKPHYLGALLFGFAFYFIFILMNIINNIRTKGELSTSQLTILASNTFLFYAAGMTILTNFHPELRGLFTTIIALLNLVYAWLLYKKFGLDKKAVYLLIGLTLTFVTLAIPIQFKGNYITLFWAAEAVLLLWLSQKSKIASYRFGSVIVHGLMVISLALDWAKFYENIAVLNIIINPIFITGLVAIASLFTVTYLLKPETKNTELLGFSFNPEKYGKFTFGLGLVIGYFVGLLEVIYQSNYYFENSYTAAAFTVVYHLLFFAIVASYLARKKTNSGYQGITLIALINIVLFAFWFSHFAFGEHEEIISSGTGTPYAFYLHYISLLIVIYFGYLLYQINATKAIFSILSNKIYIWAAAFILIYIASTELMLHGLIFMNSPITTEQIQASNLYATYKTDLVYIKETLTEDAISLARIKIIKTGFPILWGVLAFVFLIIGIKKQTKTIRIIALALLGLTIVKLFLYDISNISETGKIISFILLGILILIISFVYQKIKVLVIDENKPNETDEAE</sequence>
<feature type="transmembrane region" description="Helical" evidence="2">
    <location>
        <begin position="419"/>
        <end position="437"/>
    </location>
</feature>
<feature type="transmembrane region" description="Helical" evidence="2">
    <location>
        <begin position="199"/>
        <end position="222"/>
    </location>
</feature>